<dbReference type="AlphaFoldDB" id="A0A067PXQ5"/>
<sequence length="105" mass="12314">MQSECEEKSTLDIPGNEQADALAKDAVTLDGDNQHATLAHARRMAKEDILREWREEWKRSPHQGRYAPSNRIPPSFKLRDHFEYLRREVYGRVTQCRGTRRESMS</sequence>
<proteinExistence type="predicted"/>
<evidence type="ECO:0008006" key="3">
    <source>
        <dbReference type="Google" id="ProtNLM"/>
    </source>
</evidence>
<dbReference type="EMBL" id="KL197726">
    <property type="protein sequence ID" value="KDQ55131.1"/>
    <property type="molecule type" value="Genomic_DNA"/>
</dbReference>
<gene>
    <name evidence="1" type="ORF">JAAARDRAFT_341874</name>
</gene>
<dbReference type="InParanoid" id="A0A067PXQ5"/>
<dbReference type="Proteomes" id="UP000027265">
    <property type="component" value="Unassembled WGS sequence"/>
</dbReference>
<dbReference type="STRING" id="933084.A0A067PXQ5"/>
<name>A0A067PXQ5_9AGAM</name>
<dbReference type="OrthoDB" id="2992341at2759"/>
<accession>A0A067PXQ5</accession>
<evidence type="ECO:0000313" key="2">
    <source>
        <dbReference type="Proteomes" id="UP000027265"/>
    </source>
</evidence>
<dbReference type="HOGENOM" id="CLU_2236985_0_0_1"/>
<reference evidence="2" key="1">
    <citation type="journal article" date="2014" name="Proc. Natl. Acad. Sci. U.S.A.">
        <title>Extensive sampling of basidiomycete genomes demonstrates inadequacy of the white-rot/brown-rot paradigm for wood decay fungi.</title>
        <authorList>
            <person name="Riley R."/>
            <person name="Salamov A.A."/>
            <person name="Brown D.W."/>
            <person name="Nagy L.G."/>
            <person name="Floudas D."/>
            <person name="Held B.W."/>
            <person name="Levasseur A."/>
            <person name="Lombard V."/>
            <person name="Morin E."/>
            <person name="Otillar R."/>
            <person name="Lindquist E.A."/>
            <person name="Sun H."/>
            <person name="LaButti K.M."/>
            <person name="Schmutz J."/>
            <person name="Jabbour D."/>
            <person name="Luo H."/>
            <person name="Baker S.E."/>
            <person name="Pisabarro A.G."/>
            <person name="Walton J.D."/>
            <person name="Blanchette R.A."/>
            <person name="Henrissat B."/>
            <person name="Martin F."/>
            <person name="Cullen D."/>
            <person name="Hibbett D.S."/>
            <person name="Grigoriev I.V."/>
        </authorList>
    </citation>
    <scope>NUCLEOTIDE SEQUENCE [LARGE SCALE GENOMIC DNA]</scope>
    <source>
        <strain evidence="2">MUCL 33604</strain>
    </source>
</reference>
<keyword evidence="2" id="KW-1185">Reference proteome</keyword>
<organism evidence="1 2">
    <name type="scientific">Jaapia argillacea MUCL 33604</name>
    <dbReference type="NCBI Taxonomy" id="933084"/>
    <lineage>
        <taxon>Eukaryota</taxon>
        <taxon>Fungi</taxon>
        <taxon>Dikarya</taxon>
        <taxon>Basidiomycota</taxon>
        <taxon>Agaricomycotina</taxon>
        <taxon>Agaricomycetes</taxon>
        <taxon>Agaricomycetidae</taxon>
        <taxon>Jaapiales</taxon>
        <taxon>Jaapiaceae</taxon>
        <taxon>Jaapia</taxon>
    </lineage>
</organism>
<protein>
    <recommendedName>
        <fullName evidence="3">RNase H type-1 domain-containing protein</fullName>
    </recommendedName>
</protein>
<evidence type="ECO:0000313" key="1">
    <source>
        <dbReference type="EMBL" id="KDQ55131.1"/>
    </source>
</evidence>